<protein>
    <recommendedName>
        <fullName evidence="4">Pectinesterase inhibitor domain-containing protein</fullName>
    </recommendedName>
</protein>
<organism evidence="2 3">
    <name type="scientific">Vigna angularis var. angularis</name>
    <dbReference type="NCBI Taxonomy" id="157739"/>
    <lineage>
        <taxon>Eukaryota</taxon>
        <taxon>Viridiplantae</taxon>
        <taxon>Streptophyta</taxon>
        <taxon>Embryophyta</taxon>
        <taxon>Tracheophyta</taxon>
        <taxon>Spermatophyta</taxon>
        <taxon>Magnoliopsida</taxon>
        <taxon>eudicotyledons</taxon>
        <taxon>Gunneridae</taxon>
        <taxon>Pentapetalae</taxon>
        <taxon>rosids</taxon>
        <taxon>fabids</taxon>
        <taxon>Fabales</taxon>
        <taxon>Fabaceae</taxon>
        <taxon>Papilionoideae</taxon>
        <taxon>50 kb inversion clade</taxon>
        <taxon>NPAAA clade</taxon>
        <taxon>indigoferoid/millettioid clade</taxon>
        <taxon>Phaseoleae</taxon>
        <taxon>Vigna</taxon>
    </lineage>
</organism>
<feature type="signal peptide" evidence="1">
    <location>
        <begin position="1"/>
        <end position="38"/>
    </location>
</feature>
<evidence type="ECO:0000313" key="2">
    <source>
        <dbReference type="EMBL" id="BAT83249.1"/>
    </source>
</evidence>
<accession>A0A0S3RRR3</accession>
<gene>
    <name evidence="2" type="primary">Vigan.04G036800</name>
    <name evidence="2" type="ORF">VIGAN_04036800</name>
</gene>
<keyword evidence="1" id="KW-0732">Signal</keyword>
<evidence type="ECO:0000313" key="3">
    <source>
        <dbReference type="Proteomes" id="UP000291084"/>
    </source>
</evidence>
<proteinExistence type="predicted"/>
<dbReference type="Proteomes" id="UP000291084">
    <property type="component" value="Chromosome 4"/>
</dbReference>
<dbReference type="OrthoDB" id="1400180at2759"/>
<keyword evidence="3" id="KW-1185">Reference proteome</keyword>
<sequence>MLRYISIFCCSCRGAGMKRAHISGVMWLLIIFVNACLSISDPAKTNDTTSVCDGSLEECLNHRHLDSEFPTIAASHLARMLGEINSKTLFLTTNRESSCHIRVNRYKDCFPDESKIPKQERCDPYKRNC</sequence>
<dbReference type="EMBL" id="AP015037">
    <property type="protein sequence ID" value="BAT83249.1"/>
    <property type="molecule type" value="Genomic_DNA"/>
</dbReference>
<name>A0A0S3RRR3_PHAAN</name>
<evidence type="ECO:0000256" key="1">
    <source>
        <dbReference type="SAM" id="SignalP"/>
    </source>
</evidence>
<evidence type="ECO:0008006" key="4">
    <source>
        <dbReference type="Google" id="ProtNLM"/>
    </source>
</evidence>
<dbReference type="AlphaFoldDB" id="A0A0S3RRR3"/>
<feature type="chain" id="PRO_5006617318" description="Pectinesterase inhibitor domain-containing protein" evidence="1">
    <location>
        <begin position="39"/>
        <end position="129"/>
    </location>
</feature>
<reference evidence="2 3" key="1">
    <citation type="journal article" date="2015" name="Sci. Rep.">
        <title>The power of single molecule real-time sequencing technology in the de novo assembly of a eukaryotic genome.</title>
        <authorList>
            <person name="Sakai H."/>
            <person name="Naito K."/>
            <person name="Ogiso-Tanaka E."/>
            <person name="Takahashi Y."/>
            <person name="Iseki K."/>
            <person name="Muto C."/>
            <person name="Satou K."/>
            <person name="Teruya K."/>
            <person name="Shiroma A."/>
            <person name="Shimoji M."/>
            <person name="Hirano T."/>
            <person name="Itoh T."/>
            <person name="Kaga A."/>
            <person name="Tomooka N."/>
        </authorList>
    </citation>
    <scope>NUCLEOTIDE SEQUENCE [LARGE SCALE GENOMIC DNA]</scope>
    <source>
        <strain evidence="3">cv. Shumari</strain>
    </source>
</reference>